<dbReference type="Proteomes" id="UP000799767">
    <property type="component" value="Unassembled WGS sequence"/>
</dbReference>
<keyword evidence="13" id="KW-1185">Reference proteome</keyword>
<accession>A0A6A6PHM8</accession>
<comment type="subcellular location">
    <subcellularLocation>
        <location evidence="2">Endomembrane system</location>
    </subcellularLocation>
</comment>
<dbReference type="PIRSF" id="PIRSF016302">
    <property type="entry name" value="Man_a_manosd"/>
    <property type="match status" value="1"/>
</dbReference>
<feature type="chain" id="PRO_5025623081" description="Mannan endo-1,6-alpha-mannosidase" evidence="11">
    <location>
        <begin position="21"/>
        <end position="402"/>
    </location>
</feature>
<dbReference type="GO" id="GO:0016052">
    <property type="term" value="P:carbohydrate catabolic process"/>
    <property type="evidence" value="ECO:0007669"/>
    <property type="project" value="InterPro"/>
</dbReference>
<organism evidence="12 13">
    <name type="scientific">Neohortaea acidophila</name>
    <dbReference type="NCBI Taxonomy" id="245834"/>
    <lineage>
        <taxon>Eukaryota</taxon>
        <taxon>Fungi</taxon>
        <taxon>Dikarya</taxon>
        <taxon>Ascomycota</taxon>
        <taxon>Pezizomycotina</taxon>
        <taxon>Dothideomycetes</taxon>
        <taxon>Dothideomycetidae</taxon>
        <taxon>Mycosphaerellales</taxon>
        <taxon>Teratosphaeriaceae</taxon>
        <taxon>Neohortaea</taxon>
    </lineage>
</organism>
<dbReference type="GeneID" id="54478780"/>
<dbReference type="GO" id="GO:0009272">
    <property type="term" value="P:fungal-type cell wall biogenesis"/>
    <property type="evidence" value="ECO:0007669"/>
    <property type="project" value="TreeGrafter"/>
</dbReference>
<keyword evidence="8" id="KW-0325">Glycoprotein</keyword>
<keyword evidence="9 10" id="KW-0326">Glycosidase</keyword>
<dbReference type="Pfam" id="PF03663">
    <property type="entry name" value="Glyco_hydro_76"/>
    <property type="match status" value="1"/>
</dbReference>
<dbReference type="RefSeq" id="XP_033585811.1">
    <property type="nucleotide sequence ID" value="XM_033737778.1"/>
</dbReference>
<evidence type="ECO:0000256" key="9">
    <source>
        <dbReference type="ARBA" id="ARBA00023295"/>
    </source>
</evidence>
<name>A0A6A6PHM8_9PEZI</name>
<evidence type="ECO:0000256" key="2">
    <source>
        <dbReference type="ARBA" id="ARBA00004308"/>
    </source>
</evidence>
<sequence>MAILKLLFALILAVVRPATAFPLNVTSVGKLQSQPSSIQAAASTLAYGLMSWYSNNQSNTPATAIGTFPQPLYWWEAGAIWGGMIDYWAYTGDDSYNPTITQALLAQVGPNNNFMPPAYFSSLGNDDQAFWAIASLNAYEYNFPVPPANASTLWLDLAEAVFNTMVPRWFTHECAGGLQWQIFKSNPGWGYKSSISNGGFFQISARLAHATGNQTYLDWCEKIYDWMAGVGFIDADYNVWDGAEAKANCTPVDRSLWGYNPAVVLYGAAVLFNATGSEVWAERTSGLLEACANSFFSPYPNATDVMYQPSCEPFNNCNNDQLSFKAYLARWMAQSAAVMPAIESTVVALLSASAEAAAESCSGGANGTLCGEKWYVGGYDGHYGVGQQLSALETVQALLLFQ</sequence>
<dbReference type="InterPro" id="IPR005198">
    <property type="entry name" value="Glyco_hydro_76"/>
</dbReference>
<dbReference type="SUPFAM" id="SSF48208">
    <property type="entry name" value="Six-hairpin glycosidases"/>
    <property type="match status" value="1"/>
</dbReference>
<evidence type="ECO:0000256" key="4">
    <source>
        <dbReference type="ARBA" id="ARBA00012350"/>
    </source>
</evidence>
<dbReference type="PANTHER" id="PTHR12145">
    <property type="entry name" value="MANNAN ENDO-1,6-ALPHA-MANNOSIDASE DCW1"/>
    <property type="match status" value="1"/>
</dbReference>
<gene>
    <name evidence="12" type="ORF">BDY17DRAFT_328017</name>
</gene>
<evidence type="ECO:0000256" key="6">
    <source>
        <dbReference type="ARBA" id="ARBA00022801"/>
    </source>
</evidence>
<evidence type="ECO:0000256" key="5">
    <source>
        <dbReference type="ARBA" id="ARBA00022729"/>
    </source>
</evidence>
<dbReference type="OrthoDB" id="4187847at2759"/>
<dbReference type="AlphaFoldDB" id="A0A6A6PHM8"/>
<dbReference type="GO" id="GO:0008496">
    <property type="term" value="F:mannan endo-1,6-alpha-mannosidase activity"/>
    <property type="evidence" value="ECO:0007669"/>
    <property type="project" value="UniProtKB-UniRule"/>
</dbReference>
<feature type="signal peptide" evidence="11">
    <location>
        <begin position="1"/>
        <end position="20"/>
    </location>
</feature>
<dbReference type="InterPro" id="IPR014480">
    <property type="entry name" value="Mannan-1_6-alpha_mannosidase"/>
</dbReference>
<dbReference type="EC" id="3.2.1.101" evidence="4 10"/>
<dbReference type="InterPro" id="IPR008928">
    <property type="entry name" value="6-hairpin_glycosidase_sf"/>
</dbReference>
<evidence type="ECO:0000313" key="13">
    <source>
        <dbReference type="Proteomes" id="UP000799767"/>
    </source>
</evidence>
<keyword evidence="6 10" id="KW-0378">Hydrolase</keyword>
<evidence type="ECO:0000313" key="12">
    <source>
        <dbReference type="EMBL" id="KAF2479241.1"/>
    </source>
</evidence>
<comment type="similarity">
    <text evidence="3 10">Belongs to the glycosyl hydrolase 76 family.</text>
</comment>
<comment type="catalytic activity">
    <reaction evidence="1 10">
        <text>Random hydrolysis of (1-&gt;6)-alpha-D-mannosidic linkages in unbranched (1-&gt;6)-mannans.</text>
        <dbReference type="EC" id="3.2.1.101"/>
    </reaction>
</comment>
<dbReference type="PANTHER" id="PTHR12145:SF36">
    <property type="entry name" value="MANNAN ENDO-1,6-ALPHA-MANNOSIDASE DCW1"/>
    <property type="match status" value="1"/>
</dbReference>
<evidence type="ECO:0000256" key="7">
    <source>
        <dbReference type="ARBA" id="ARBA00023136"/>
    </source>
</evidence>
<reference evidence="12" key="1">
    <citation type="journal article" date="2020" name="Stud. Mycol.">
        <title>101 Dothideomycetes genomes: a test case for predicting lifestyles and emergence of pathogens.</title>
        <authorList>
            <person name="Haridas S."/>
            <person name="Albert R."/>
            <person name="Binder M."/>
            <person name="Bloem J."/>
            <person name="Labutti K."/>
            <person name="Salamov A."/>
            <person name="Andreopoulos B."/>
            <person name="Baker S."/>
            <person name="Barry K."/>
            <person name="Bills G."/>
            <person name="Bluhm B."/>
            <person name="Cannon C."/>
            <person name="Castanera R."/>
            <person name="Culley D."/>
            <person name="Daum C."/>
            <person name="Ezra D."/>
            <person name="Gonzalez J."/>
            <person name="Henrissat B."/>
            <person name="Kuo A."/>
            <person name="Liang C."/>
            <person name="Lipzen A."/>
            <person name="Lutzoni F."/>
            <person name="Magnuson J."/>
            <person name="Mondo S."/>
            <person name="Nolan M."/>
            <person name="Ohm R."/>
            <person name="Pangilinan J."/>
            <person name="Park H.-J."/>
            <person name="Ramirez L."/>
            <person name="Alfaro M."/>
            <person name="Sun H."/>
            <person name="Tritt A."/>
            <person name="Yoshinaga Y."/>
            <person name="Zwiers L.-H."/>
            <person name="Turgeon B."/>
            <person name="Goodwin S."/>
            <person name="Spatafora J."/>
            <person name="Crous P."/>
            <person name="Grigoriev I."/>
        </authorList>
    </citation>
    <scope>NUCLEOTIDE SEQUENCE</scope>
    <source>
        <strain evidence="12">CBS 113389</strain>
    </source>
</reference>
<evidence type="ECO:0000256" key="11">
    <source>
        <dbReference type="SAM" id="SignalP"/>
    </source>
</evidence>
<evidence type="ECO:0000256" key="10">
    <source>
        <dbReference type="PIRNR" id="PIRNR016302"/>
    </source>
</evidence>
<keyword evidence="7" id="KW-0472">Membrane</keyword>
<dbReference type="FunFam" id="1.50.10.20:FF:000006">
    <property type="entry name" value="Mannan endo-1,6-alpha-mannosidase"/>
    <property type="match status" value="1"/>
</dbReference>
<dbReference type="GO" id="GO:0012505">
    <property type="term" value="C:endomembrane system"/>
    <property type="evidence" value="ECO:0007669"/>
    <property type="project" value="UniProtKB-SubCell"/>
</dbReference>
<protein>
    <recommendedName>
        <fullName evidence="4 10">Mannan endo-1,6-alpha-mannosidase</fullName>
        <ecNumber evidence="4 10">3.2.1.101</ecNumber>
    </recommendedName>
</protein>
<dbReference type="EMBL" id="MU001642">
    <property type="protein sequence ID" value="KAF2479241.1"/>
    <property type="molecule type" value="Genomic_DNA"/>
</dbReference>
<keyword evidence="5 11" id="KW-0732">Signal</keyword>
<proteinExistence type="inferred from homology"/>
<evidence type="ECO:0000256" key="8">
    <source>
        <dbReference type="ARBA" id="ARBA00023180"/>
    </source>
</evidence>
<dbReference type="Gene3D" id="1.50.10.20">
    <property type="match status" value="1"/>
</dbReference>
<evidence type="ECO:0000256" key="3">
    <source>
        <dbReference type="ARBA" id="ARBA00009699"/>
    </source>
</evidence>
<evidence type="ECO:0000256" key="1">
    <source>
        <dbReference type="ARBA" id="ARBA00001452"/>
    </source>
</evidence>